<evidence type="ECO:0000313" key="1">
    <source>
        <dbReference type="EMBL" id="RAK68637.1"/>
    </source>
</evidence>
<gene>
    <name evidence="1" type="ORF">DJ019_01030</name>
</gene>
<dbReference type="AlphaFoldDB" id="A0A328BNP9"/>
<evidence type="ECO:0000313" key="2">
    <source>
        <dbReference type="Proteomes" id="UP000249524"/>
    </source>
</evidence>
<proteinExistence type="predicted"/>
<organism evidence="1 2">
    <name type="scientific">Phenylobacterium kunshanense</name>
    <dbReference type="NCBI Taxonomy" id="1445034"/>
    <lineage>
        <taxon>Bacteria</taxon>
        <taxon>Pseudomonadati</taxon>
        <taxon>Pseudomonadota</taxon>
        <taxon>Alphaproteobacteria</taxon>
        <taxon>Caulobacterales</taxon>
        <taxon>Caulobacteraceae</taxon>
        <taxon>Phenylobacterium</taxon>
    </lineage>
</organism>
<dbReference type="EMBL" id="QFYS01000001">
    <property type="protein sequence ID" value="RAK68637.1"/>
    <property type="molecule type" value="Genomic_DNA"/>
</dbReference>
<keyword evidence="2" id="KW-1185">Reference proteome</keyword>
<name>A0A328BNP9_9CAUL</name>
<comment type="caution">
    <text evidence="1">The sequence shown here is derived from an EMBL/GenBank/DDBJ whole genome shotgun (WGS) entry which is preliminary data.</text>
</comment>
<protein>
    <submittedName>
        <fullName evidence="1">Uncharacterized protein</fullName>
    </submittedName>
</protein>
<reference evidence="1 2" key="1">
    <citation type="submission" date="2018-05" db="EMBL/GenBank/DDBJ databases">
        <authorList>
            <person name="Lanie J.A."/>
            <person name="Ng W.-L."/>
            <person name="Kazmierczak K.M."/>
            <person name="Andrzejewski T.M."/>
            <person name="Davidsen T.M."/>
            <person name="Wayne K.J."/>
            <person name="Tettelin H."/>
            <person name="Glass J.I."/>
            <person name="Rusch D."/>
            <person name="Podicherti R."/>
            <person name="Tsui H.-C.T."/>
            <person name="Winkler M.E."/>
        </authorList>
    </citation>
    <scope>NUCLEOTIDE SEQUENCE [LARGE SCALE GENOMIC DNA]</scope>
    <source>
        <strain evidence="1 2">BUT-10</strain>
    </source>
</reference>
<dbReference type="OrthoDB" id="7210857at2"/>
<accession>A0A328BNP9</accession>
<dbReference type="Proteomes" id="UP000249524">
    <property type="component" value="Unassembled WGS sequence"/>
</dbReference>
<sequence>MRHASPSALDMVEPLLAELRTLPGLTERTRGVFYRKGRAFLHFHEDPAGLFADLRDAEGSDFDRVDVTHGEGREMLLTAVRDRL</sequence>